<gene>
    <name evidence="2" type="ORF">AVDCRST_MAG79-2917</name>
</gene>
<reference evidence="2" key="1">
    <citation type="submission" date="2020-02" db="EMBL/GenBank/DDBJ databases">
        <authorList>
            <person name="Meier V. D."/>
        </authorList>
    </citation>
    <scope>NUCLEOTIDE SEQUENCE</scope>
    <source>
        <strain evidence="2">AVDCRST_MAG79</strain>
    </source>
</reference>
<feature type="compositionally biased region" description="Basic and acidic residues" evidence="1">
    <location>
        <begin position="128"/>
        <end position="140"/>
    </location>
</feature>
<sequence>MGHRVDRVGPPVQADEDEAPVRRGRPDRRRQHGARAIPHVDELVPDVERIDVRAPPVGHRPEALDDRAVLAAERAAVDALDERGHRRRPRRQAEVLASDLERLPRGSVGRQEPRGVVRRHRVLPDSTGDPHRQRDDEPHQQRAPRVRGGPAGGAAQHGVPSPSYRRARCEFTRSGARRPRPASSRSRGVRF</sequence>
<evidence type="ECO:0000313" key="2">
    <source>
        <dbReference type="EMBL" id="CAA9553838.1"/>
    </source>
</evidence>
<organism evidence="2">
    <name type="scientific">uncultured Thermoleophilia bacterium</name>
    <dbReference type="NCBI Taxonomy" id="1497501"/>
    <lineage>
        <taxon>Bacteria</taxon>
        <taxon>Bacillati</taxon>
        <taxon>Actinomycetota</taxon>
        <taxon>Thermoleophilia</taxon>
        <taxon>environmental samples</taxon>
    </lineage>
</organism>
<proteinExistence type="predicted"/>
<accession>A0A6J4UQN9</accession>
<dbReference type="AlphaFoldDB" id="A0A6J4UQN9"/>
<dbReference type="EMBL" id="CADCWC010000460">
    <property type="protein sequence ID" value="CAA9553838.1"/>
    <property type="molecule type" value="Genomic_DNA"/>
</dbReference>
<feature type="compositionally biased region" description="Basic residues" evidence="1">
    <location>
        <begin position="22"/>
        <end position="33"/>
    </location>
</feature>
<evidence type="ECO:0000256" key="1">
    <source>
        <dbReference type="SAM" id="MobiDB-lite"/>
    </source>
</evidence>
<protein>
    <submittedName>
        <fullName evidence="2">Uncharacterized protein</fullName>
    </submittedName>
</protein>
<feature type="region of interest" description="Disordered" evidence="1">
    <location>
        <begin position="79"/>
        <end position="191"/>
    </location>
</feature>
<feature type="region of interest" description="Disordered" evidence="1">
    <location>
        <begin position="1"/>
        <end position="40"/>
    </location>
</feature>
<feature type="compositionally biased region" description="Low complexity" evidence="1">
    <location>
        <begin position="181"/>
        <end position="191"/>
    </location>
</feature>
<name>A0A6J4UQN9_9ACTN</name>